<dbReference type="RefSeq" id="WP_098062031.1">
    <property type="nucleotide sequence ID" value="NZ_PDEP01000006.1"/>
</dbReference>
<dbReference type="OrthoDB" id="9804920at2"/>
<dbReference type="AlphaFoldDB" id="A0A2H3NXM7"/>
<proteinExistence type="predicted"/>
<dbReference type="PROSITE" id="PS51365">
    <property type="entry name" value="RENAL_DIPEPTIDASE_2"/>
    <property type="match status" value="1"/>
</dbReference>
<gene>
    <name evidence="1" type="ORF">CRI93_07635</name>
</gene>
<evidence type="ECO:0000313" key="2">
    <source>
        <dbReference type="Proteomes" id="UP000221024"/>
    </source>
</evidence>
<dbReference type="PANTHER" id="PTHR10443:SF12">
    <property type="entry name" value="DIPEPTIDASE"/>
    <property type="match status" value="1"/>
</dbReference>
<protein>
    <submittedName>
        <fullName evidence="1">Peptidase M19</fullName>
    </submittedName>
</protein>
<sequence>MYIDGHLDLAFNAVVHKRDLTRGVIAVRADEDRSHQELMVTLPELRRANVGIVFGTLFAMPRSALQYEGDTPPTWKAKLSYATPDEAHALAVDQLDCYEQWEDEGRIRILRTQSDLQAHVTAWDDGDRTIGLVVLMEGADPIRTPDELAWWVDRGLRMIGPAWRGTRYAGGTSAPGPLTAEGKALVQAMTEHNIPLDVSHLAEESFWDAMDLSPRHVLASHSNARAITPGDRQISDDMIRAVGALGGVVGIVLGDAFLHPDHATMQVTLRDVRRHAKHVASLIGWDQVAIGSDFDGGFGVQETPHELTRGADFSKLGKLVPEEARSGVMGGNWLRFLRRVLP</sequence>
<dbReference type="InterPro" id="IPR008257">
    <property type="entry name" value="Pept_M19"/>
</dbReference>
<dbReference type="SUPFAM" id="SSF51556">
    <property type="entry name" value="Metallo-dependent hydrolases"/>
    <property type="match status" value="1"/>
</dbReference>
<keyword evidence="2" id="KW-1185">Reference proteome</keyword>
<evidence type="ECO:0000313" key="1">
    <source>
        <dbReference type="EMBL" id="PEN07003.1"/>
    </source>
</evidence>
<dbReference type="Pfam" id="PF01244">
    <property type="entry name" value="Peptidase_M19"/>
    <property type="match status" value="1"/>
</dbReference>
<dbReference type="Gene3D" id="3.20.20.140">
    <property type="entry name" value="Metal-dependent hydrolases"/>
    <property type="match status" value="1"/>
</dbReference>
<dbReference type="EMBL" id="PDEP01000006">
    <property type="protein sequence ID" value="PEN07003.1"/>
    <property type="molecule type" value="Genomic_DNA"/>
</dbReference>
<dbReference type="PANTHER" id="PTHR10443">
    <property type="entry name" value="MICROSOMAL DIPEPTIDASE"/>
    <property type="match status" value="1"/>
</dbReference>
<dbReference type="GO" id="GO:0006508">
    <property type="term" value="P:proteolysis"/>
    <property type="evidence" value="ECO:0007669"/>
    <property type="project" value="InterPro"/>
</dbReference>
<dbReference type="InterPro" id="IPR032466">
    <property type="entry name" value="Metal_Hydrolase"/>
</dbReference>
<reference evidence="1 2" key="1">
    <citation type="submission" date="2017-10" db="EMBL/GenBank/DDBJ databases">
        <title>Draft genome of Longimonas halophila.</title>
        <authorList>
            <person name="Goh K.M."/>
            <person name="Shamsir M.S."/>
            <person name="Lim S.W."/>
        </authorList>
    </citation>
    <scope>NUCLEOTIDE SEQUENCE [LARGE SCALE GENOMIC DNA]</scope>
    <source>
        <strain evidence="1 2">KCTC 42399</strain>
    </source>
</reference>
<comment type="caution">
    <text evidence="1">The sequence shown here is derived from an EMBL/GenBank/DDBJ whole genome shotgun (WGS) entry which is preliminary data.</text>
</comment>
<organism evidence="1 2">
    <name type="scientific">Longimonas halophila</name>
    <dbReference type="NCBI Taxonomy" id="1469170"/>
    <lineage>
        <taxon>Bacteria</taxon>
        <taxon>Pseudomonadati</taxon>
        <taxon>Rhodothermota</taxon>
        <taxon>Rhodothermia</taxon>
        <taxon>Rhodothermales</taxon>
        <taxon>Salisaetaceae</taxon>
        <taxon>Longimonas</taxon>
    </lineage>
</organism>
<dbReference type="GO" id="GO:0070573">
    <property type="term" value="F:metallodipeptidase activity"/>
    <property type="evidence" value="ECO:0007669"/>
    <property type="project" value="InterPro"/>
</dbReference>
<accession>A0A2H3NXM7</accession>
<name>A0A2H3NXM7_9BACT</name>
<dbReference type="Proteomes" id="UP000221024">
    <property type="component" value="Unassembled WGS sequence"/>
</dbReference>